<evidence type="ECO:0000256" key="3">
    <source>
        <dbReference type="PROSITE-ProRule" id="PRU00023"/>
    </source>
</evidence>
<dbReference type="PROSITE" id="PS50297">
    <property type="entry name" value="ANK_REP_REGION"/>
    <property type="match status" value="6"/>
</dbReference>
<dbReference type="Gene3D" id="1.25.40.20">
    <property type="entry name" value="Ankyrin repeat-containing domain"/>
    <property type="match status" value="6"/>
</dbReference>
<reference evidence="4 5" key="1">
    <citation type="submission" date="2024-03" db="EMBL/GenBank/DDBJ databases">
        <title>Complete genome sequence of the green alga Chloropicon roscoffensis RCC1871.</title>
        <authorList>
            <person name="Lemieux C."/>
            <person name="Pombert J.-F."/>
            <person name="Otis C."/>
            <person name="Turmel M."/>
        </authorList>
    </citation>
    <scope>NUCLEOTIDE SEQUENCE [LARGE SCALE GENOMIC DNA]</scope>
    <source>
        <strain evidence="4 5">RCC1871</strain>
    </source>
</reference>
<feature type="repeat" description="ANK" evidence="3">
    <location>
        <begin position="80"/>
        <end position="112"/>
    </location>
</feature>
<keyword evidence="5" id="KW-1185">Reference proteome</keyword>
<accession>A0AAX4PAI4</accession>
<dbReference type="PRINTS" id="PR01415">
    <property type="entry name" value="ANKYRIN"/>
</dbReference>
<protein>
    <submittedName>
        <fullName evidence="4">Ankyrin repeat domain-containing protein</fullName>
    </submittedName>
</protein>
<evidence type="ECO:0000313" key="5">
    <source>
        <dbReference type="Proteomes" id="UP001472866"/>
    </source>
</evidence>
<dbReference type="Proteomes" id="UP001472866">
    <property type="component" value="Chromosome 06"/>
</dbReference>
<feature type="repeat" description="ANK" evidence="3">
    <location>
        <begin position="520"/>
        <end position="552"/>
    </location>
</feature>
<feature type="repeat" description="ANK" evidence="3">
    <location>
        <begin position="454"/>
        <end position="486"/>
    </location>
</feature>
<dbReference type="SUPFAM" id="SSF48403">
    <property type="entry name" value="Ankyrin repeat"/>
    <property type="match status" value="2"/>
</dbReference>
<dbReference type="InterPro" id="IPR036770">
    <property type="entry name" value="Ankyrin_rpt-contain_sf"/>
</dbReference>
<dbReference type="Pfam" id="PF12796">
    <property type="entry name" value="Ank_2"/>
    <property type="match status" value="3"/>
</dbReference>
<dbReference type="SMART" id="SM00248">
    <property type="entry name" value="ANK"/>
    <property type="match status" value="16"/>
</dbReference>
<name>A0AAX4PAI4_9CHLO</name>
<dbReference type="InterPro" id="IPR002110">
    <property type="entry name" value="Ankyrin_rpt"/>
</dbReference>
<organism evidence="4 5">
    <name type="scientific">Chloropicon roscoffensis</name>
    <dbReference type="NCBI Taxonomy" id="1461544"/>
    <lineage>
        <taxon>Eukaryota</taxon>
        <taxon>Viridiplantae</taxon>
        <taxon>Chlorophyta</taxon>
        <taxon>Chloropicophyceae</taxon>
        <taxon>Chloropicales</taxon>
        <taxon>Chloropicaceae</taxon>
        <taxon>Chloropicon</taxon>
    </lineage>
</organism>
<feature type="repeat" description="ANK" evidence="3">
    <location>
        <begin position="553"/>
        <end position="585"/>
    </location>
</feature>
<keyword evidence="2 3" id="KW-0040">ANK repeat</keyword>
<feature type="repeat" description="ANK" evidence="3">
    <location>
        <begin position="487"/>
        <end position="519"/>
    </location>
</feature>
<gene>
    <name evidence="4" type="ORF">HKI87_06g40920</name>
</gene>
<evidence type="ECO:0000313" key="4">
    <source>
        <dbReference type="EMBL" id="WZN62555.1"/>
    </source>
</evidence>
<dbReference type="PANTHER" id="PTHR24198">
    <property type="entry name" value="ANKYRIN REPEAT AND PROTEIN KINASE DOMAIN-CONTAINING PROTEIN"/>
    <property type="match status" value="1"/>
</dbReference>
<dbReference type="AlphaFoldDB" id="A0AAX4PAI4"/>
<evidence type="ECO:0000256" key="2">
    <source>
        <dbReference type="ARBA" id="ARBA00023043"/>
    </source>
</evidence>
<evidence type="ECO:0000256" key="1">
    <source>
        <dbReference type="ARBA" id="ARBA00022737"/>
    </source>
</evidence>
<dbReference type="PANTHER" id="PTHR24198:SF193">
    <property type="match status" value="1"/>
</dbReference>
<dbReference type="Pfam" id="PF00023">
    <property type="entry name" value="Ank"/>
    <property type="match status" value="1"/>
</dbReference>
<feature type="repeat" description="ANK" evidence="3">
    <location>
        <begin position="421"/>
        <end position="453"/>
    </location>
</feature>
<keyword evidence="1" id="KW-0677">Repeat</keyword>
<feature type="repeat" description="ANK" evidence="3">
    <location>
        <begin position="250"/>
        <end position="282"/>
    </location>
</feature>
<sequence length="611" mass="64876">MAVDKESERSAELNYLNTKFKLAARRANVKLLEELREKGAEVDHADGTTALISAVQSEDYDCFKYLVEVCGAGVDVANAEGETPLHYACFLGQVEMVSLLLEKKVDVKAVSKTNVSAFNYCMFSKTPELSLRLLEEGGAAKAEGAGPLAFSLVSRHDKPKILAALINKGGVQAYADDRGNNLAHLVVQSQREKCVDLVMTSMPELFDRANAEGQLPIHMAALQGKARLVEKILLGRRTETELQLSSADASGRCAVHYAASSHYSGALSLIADAGADLGAEDKRGTSPLTLACVPGNVDNVKTLLTASEDSVAKHAMAALGAAVHAGHTDVVVALCKNVTVQGAGLRGTPQTPDESPFLLAAYYGHAKMIEAMVSRHEGLLDQQDAAGKTVLHICASNGNIDALKYLCSVLHEDYLNIFTKLGRNALWYAACGGHADCVRLLLEHGVNNDMGDNLDISPLAAACRAGHVGVLRTLVDSGMDINVKNTDGTTPLIQAAISGQTKLVKVLLDLGADINLPDKQKLTPLHHAATRGQAEMCALLVRRGANLGATDKNLRTPLHSAVYYGRSVVATALLRLGADAKAVDKRELTCSAAASSVGHHDLARLLEKGLT</sequence>
<dbReference type="EMBL" id="CP151506">
    <property type="protein sequence ID" value="WZN62555.1"/>
    <property type="molecule type" value="Genomic_DNA"/>
</dbReference>
<dbReference type="PROSITE" id="PS50088">
    <property type="entry name" value="ANK_REPEAT"/>
    <property type="match status" value="7"/>
</dbReference>
<proteinExistence type="predicted"/>